<dbReference type="GO" id="GO:0016987">
    <property type="term" value="F:sigma factor activity"/>
    <property type="evidence" value="ECO:0007669"/>
    <property type="project" value="UniProtKB-KW"/>
</dbReference>
<dbReference type="PANTHER" id="PTHR43133:SF63">
    <property type="entry name" value="RNA POLYMERASE SIGMA FACTOR FECI-RELATED"/>
    <property type="match status" value="1"/>
</dbReference>
<keyword evidence="3" id="KW-0731">Sigma factor</keyword>
<evidence type="ECO:0000256" key="4">
    <source>
        <dbReference type="ARBA" id="ARBA00023163"/>
    </source>
</evidence>
<sequence>MTYLMVTQIIIVAIYSVVLIKAGGRAVDTQTWSAELEDIFVNQRPRLCCVAAKVLGNADQADDVVQDAYLKISEATTLFEVKQPISYVSRVVRNLAIDRCRRSAFESALFAKAEEGDNASCASHSPEVIAIDRQALAQVVESLNELPERTRRAFELYRSGNHTQREVALQLGVSTTSVNFMIRDALTHCHQSLQGRSLPDK</sequence>
<dbReference type="Proteomes" id="UP000317288">
    <property type="component" value="Unassembled WGS sequence"/>
</dbReference>
<name>A0A558JB25_9GAMM</name>
<dbReference type="Gene3D" id="1.10.1740.10">
    <property type="match status" value="1"/>
</dbReference>
<dbReference type="GO" id="GO:0006352">
    <property type="term" value="P:DNA-templated transcription initiation"/>
    <property type="evidence" value="ECO:0007669"/>
    <property type="project" value="InterPro"/>
</dbReference>
<dbReference type="NCBIfam" id="NF005448">
    <property type="entry name" value="PRK07037.1"/>
    <property type="match status" value="1"/>
</dbReference>
<feature type="domain" description="RNA polymerase sigma-70 region 2" evidence="5">
    <location>
        <begin position="44"/>
        <end position="104"/>
    </location>
</feature>
<dbReference type="InterPro" id="IPR013325">
    <property type="entry name" value="RNA_pol_sigma_r2"/>
</dbReference>
<comment type="caution">
    <text evidence="7">The sequence shown here is derived from an EMBL/GenBank/DDBJ whole genome shotgun (WGS) entry which is preliminary data.</text>
</comment>
<protein>
    <submittedName>
        <fullName evidence="7">RNA polymerase factor sigma-70</fullName>
    </submittedName>
</protein>
<keyword evidence="4" id="KW-0804">Transcription</keyword>
<gene>
    <name evidence="7" type="ORF">FQP89_06875</name>
</gene>
<dbReference type="GO" id="GO:0003677">
    <property type="term" value="F:DNA binding"/>
    <property type="evidence" value="ECO:0007669"/>
    <property type="project" value="InterPro"/>
</dbReference>
<evidence type="ECO:0000256" key="3">
    <source>
        <dbReference type="ARBA" id="ARBA00023082"/>
    </source>
</evidence>
<reference evidence="7 8" key="1">
    <citation type="submission" date="2019-07" db="EMBL/GenBank/DDBJ databases">
        <title>Diversity of Bacteria from Kongsfjorden, Arctic.</title>
        <authorList>
            <person name="Yu Y."/>
        </authorList>
    </citation>
    <scope>NUCLEOTIDE SEQUENCE [LARGE SCALE GENOMIC DNA]</scope>
    <source>
        <strain evidence="7 8">SM1922</strain>
    </source>
</reference>
<dbReference type="InterPro" id="IPR014284">
    <property type="entry name" value="RNA_pol_sigma-70_dom"/>
</dbReference>
<evidence type="ECO:0000313" key="8">
    <source>
        <dbReference type="Proteomes" id="UP000317288"/>
    </source>
</evidence>
<dbReference type="PANTHER" id="PTHR43133">
    <property type="entry name" value="RNA POLYMERASE ECF-TYPE SIGMA FACTO"/>
    <property type="match status" value="1"/>
</dbReference>
<evidence type="ECO:0000259" key="6">
    <source>
        <dbReference type="Pfam" id="PF08281"/>
    </source>
</evidence>
<dbReference type="InterPro" id="IPR036388">
    <property type="entry name" value="WH-like_DNA-bd_sf"/>
</dbReference>
<dbReference type="AlphaFoldDB" id="A0A558JB25"/>
<dbReference type="InterPro" id="IPR039425">
    <property type="entry name" value="RNA_pol_sigma-70-like"/>
</dbReference>
<dbReference type="SUPFAM" id="SSF88946">
    <property type="entry name" value="Sigma2 domain of RNA polymerase sigma factors"/>
    <property type="match status" value="1"/>
</dbReference>
<dbReference type="InterPro" id="IPR013249">
    <property type="entry name" value="RNA_pol_sigma70_r4_t2"/>
</dbReference>
<evidence type="ECO:0000256" key="1">
    <source>
        <dbReference type="ARBA" id="ARBA00010641"/>
    </source>
</evidence>
<evidence type="ECO:0000259" key="5">
    <source>
        <dbReference type="Pfam" id="PF04542"/>
    </source>
</evidence>
<dbReference type="InterPro" id="IPR007627">
    <property type="entry name" value="RNA_pol_sigma70_r2"/>
</dbReference>
<dbReference type="InterPro" id="IPR013324">
    <property type="entry name" value="RNA_pol_sigma_r3/r4-like"/>
</dbReference>
<dbReference type="Gene3D" id="1.10.10.10">
    <property type="entry name" value="Winged helix-like DNA-binding domain superfamily/Winged helix DNA-binding domain"/>
    <property type="match status" value="1"/>
</dbReference>
<dbReference type="Pfam" id="PF08281">
    <property type="entry name" value="Sigma70_r4_2"/>
    <property type="match status" value="1"/>
</dbReference>
<dbReference type="Pfam" id="PF04542">
    <property type="entry name" value="Sigma70_r2"/>
    <property type="match status" value="1"/>
</dbReference>
<dbReference type="NCBIfam" id="TIGR02937">
    <property type="entry name" value="sigma70-ECF"/>
    <property type="match status" value="1"/>
</dbReference>
<accession>A0A558JB25</accession>
<dbReference type="EMBL" id="VNFE01000002">
    <property type="protein sequence ID" value="TVU90811.1"/>
    <property type="molecule type" value="Genomic_DNA"/>
</dbReference>
<keyword evidence="2" id="KW-0805">Transcription regulation</keyword>
<organism evidence="7 8">
    <name type="scientific">Vreelandella titanicae</name>
    <dbReference type="NCBI Taxonomy" id="664683"/>
    <lineage>
        <taxon>Bacteria</taxon>
        <taxon>Pseudomonadati</taxon>
        <taxon>Pseudomonadota</taxon>
        <taxon>Gammaproteobacteria</taxon>
        <taxon>Oceanospirillales</taxon>
        <taxon>Halomonadaceae</taxon>
        <taxon>Vreelandella</taxon>
    </lineage>
</organism>
<proteinExistence type="inferred from homology"/>
<comment type="similarity">
    <text evidence="1">Belongs to the sigma-70 factor family. ECF subfamily.</text>
</comment>
<evidence type="ECO:0000313" key="7">
    <source>
        <dbReference type="EMBL" id="TVU90811.1"/>
    </source>
</evidence>
<evidence type="ECO:0000256" key="2">
    <source>
        <dbReference type="ARBA" id="ARBA00023015"/>
    </source>
</evidence>
<dbReference type="SUPFAM" id="SSF88659">
    <property type="entry name" value="Sigma3 and sigma4 domains of RNA polymerase sigma factors"/>
    <property type="match status" value="1"/>
</dbReference>
<feature type="domain" description="RNA polymerase sigma factor 70 region 4 type 2" evidence="6">
    <location>
        <begin position="138"/>
        <end position="189"/>
    </location>
</feature>